<protein>
    <submittedName>
        <fullName evidence="1">Eukaryotic translation initiation factor 3 subunit C</fullName>
    </submittedName>
</protein>
<gene>
    <name evidence="1" type="ORF">LOK49_LG15G01055</name>
</gene>
<evidence type="ECO:0000313" key="2">
    <source>
        <dbReference type="Proteomes" id="UP001060215"/>
    </source>
</evidence>
<proteinExistence type="predicted"/>
<keyword evidence="2" id="KW-1185">Reference proteome</keyword>
<dbReference type="EMBL" id="CM045768">
    <property type="protein sequence ID" value="KAI7983692.1"/>
    <property type="molecule type" value="Genomic_DNA"/>
</dbReference>
<name>A0ACC0F5U0_9ERIC</name>
<organism evidence="1 2">
    <name type="scientific">Camellia lanceoleosa</name>
    <dbReference type="NCBI Taxonomy" id="1840588"/>
    <lineage>
        <taxon>Eukaryota</taxon>
        <taxon>Viridiplantae</taxon>
        <taxon>Streptophyta</taxon>
        <taxon>Embryophyta</taxon>
        <taxon>Tracheophyta</taxon>
        <taxon>Spermatophyta</taxon>
        <taxon>Magnoliopsida</taxon>
        <taxon>eudicotyledons</taxon>
        <taxon>Gunneridae</taxon>
        <taxon>Pentapetalae</taxon>
        <taxon>asterids</taxon>
        <taxon>Ericales</taxon>
        <taxon>Theaceae</taxon>
        <taxon>Camellia</taxon>
    </lineage>
</organism>
<comment type="caution">
    <text evidence="1">The sequence shown here is derived from an EMBL/GenBank/DDBJ whole genome shotgun (WGS) entry which is preliminary data.</text>
</comment>
<keyword evidence="1" id="KW-0396">Initiation factor</keyword>
<keyword evidence="1" id="KW-0648">Protein biosynthesis</keyword>
<accession>A0ACC0F5U0</accession>
<reference evidence="1 2" key="1">
    <citation type="journal article" date="2022" name="Plant J.">
        <title>Chromosome-level genome of Camellia lanceoleosa provides a valuable resource for understanding genome evolution and self-incompatibility.</title>
        <authorList>
            <person name="Gong W."/>
            <person name="Xiao S."/>
            <person name="Wang L."/>
            <person name="Liao Z."/>
            <person name="Chang Y."/>
            <person name="Mo W."/>
            <person name="Hu G."/>
            <person name="Li W."/>
            <person name="Zhao G."/>
            <person name="Zhu H."/>
            <person name="Hu X."/>
            <person name="Ji K."/>
            <person name="Xiang X."/>
            <person name="Song Q."/>
            <person name="Yuan D."/>
            <person name="Jin S."/>
            <person name="Zhang L."/>
        </authorList>
    </citation>
    <scope>NUCLEOTIDE SEQUENCE [LARGE SCALE GENOMIC DNA]</scope>
    <source>
        <strain evidence="1">SQ_2022a</strain>
    </source>
</reference>
<sequence length="163" mass="18650">MLEDFLNRALANKEAKKKMSSSNAKALNSMKQKRRRTTSDEDLITKCGESEILAQNVQEYLQRVRDYKAAAKVSLKRVKLVYYKPQEVYDAMRKLAKLTAGENEETEAGDPPKVVEESRGPSAFVVTPELVPQRWYEATFEFEATRWFSTGFMTQLLASVMLL</sequence>
<evidence type="ECO:0000313" key="1">
    <source>
        <dbReference type="EMBL" id="KAI7983692.1"/>
    </source>
</evidence>
<dbReference type="Proteomes" id="UP001060215">
    <property type="component" value="Chromosome 11"/>
</dbReference>